<accession>A0A7S3NGW4</accession>
<proteinExistence type="predicted"/>
<dbReference type="EMBL" id="HBIJ01001307">
    <property type="protein sequence ID" value="CAE0360242.1"/>
    <property type="molecule type" value="Transcribed_RNA"/>
</dbReference>
<dbReference type="Gene3D" id="2.60.120.260">
    <property type="entry name" value="Galactose-binding domain-like"/>
    <property type="match status" value="1"/>
</dbReference>
<organism evidence="1">
    <name type="scientific">Aureoumbra lagunensis</name>
    <dbReference type="NCBI Taxonomy" id="44058"/>
    <lineage>
        <taxon>Eukaryota</taxon>
        <taxon>Sar</taxon>
        <taxon>Stramenopiles</taxon>
        <taxon>Ochrophyta</taxon>
        <taxon>Pelagophyceae</taxon>
        <taxon>Pelagomonadales</taxon>
        <taxon>Aureoumbra</taxon>
    </lineage>
</organism>
<dbReference type="AlphaFoldDB" id="A0A7S3NGW4"/>
<dbReference type="InterPro" id="IPR008979">
    <property type="entry name" value="Galactose-bd-like_sf"/>
</dbReference>
<sequence length="1101" mass="124056">MDALSRRFSCAMQNEWRYGMEVPKKEPALPESCRISKALNRELDLALVKTKMIDSDEASSFTSSLESKVKKGDWQRIQVGNNCITVQPQRQVLSGSGRRNITYYETAGPHKARCGLCNLYFSRESVSGITCNKHILAFRSARGESVNGRRFETPSFLYQEVKLCVFCSQLELVPNSQSNDHPSDSFRQYDSTSPVRKSFFVANHLINQNISERLSKATAAAKLSSRGASKLAPKINLRKHSAASCISARTELDDMIAEETRLGGLQELEQMKNEARDMNNLALRKVAWQSSTIDGRAACKAVELDLSSMGSCTKREYEAWWEVDLAGTFPIKCIQITHEQREEQGAYIFLTSKPLGRARLNETKKLAFCSYPLQEDATTTVWSLPINANAACVRIQTRGVRDLSIKHVIVEQRHYDDNESSDEELLDNEIKLKKNLSFVDDDALSGAYTADGQTIGSQRKEQRCRPLSGRSGYARGRTIVTRNQNPTNVELSLTQSKTLGSFGAMLRRGKSANADFAAFPVDQLYWRTLLRYERLEATASQVRRLEASFLPDQLDWLKNLFKFCRDHKGKGPDAAGIILSGIGKKIIPNPIKQEDFGIVEHQHSVSSSNNNTVSTTTVRSRRKRNSFDDLSAFTKIENKEEDKSNGFVQGQAVYLCLEEIAAHLTRVEKTWLHSDAVQAVARELGRITGITDNDLSLKALADAANSIPEPQRVSISGRRCSVFLGTHTFEEAPARKASISNSCTSFAIGNRRSSVDSFTDLASSSKQNELTLSVYIHWPQFLALLALVRDRSISENSSHQGLMDEVATALDLELDFRAVNPLAAERNHVDRVSSARPISRVRDKYNGKKLKKECNHRRLLISEGRFRHISLTNEKSKEKNESNTSKITQVRNSLHQKANQTTDEYMQNLQRRRERWRQFEEIKAVPKSEKYDLKLCALCQYEFTPMNLIAEVSQQNVFQLLQLFGVEENELVGRGFRRVGTASSRTLRQSVCRFCAQFFDPDSTTGLAARPDITHLKYYEPFFDDRFPDRMHTYEISKTREVHNGGTKDGGVQFTATIKKQRASSARNFAANNASSVPATRRVRCQSAHPFSSEISSSYNP</sequence>
<gene>
    <name evidence="1" type="ORF">ALAG00032_LOCUS972</name>
</gene>
<evidence type="ECO:0000313" key="1">
    <source>
        <dbReference type="EMBL" id="CAE0360242.1"/>
    </source>
</evidence>
<evidence type="ECO:0008006" key="2">
    <source>
        <dbReference type="Google" id="ProtNLM"/>
    </source>
</evidence>
<reference evidence="1" key="1">
    <citation type="submission" date="2021-01" db="EMBL/GenBank/DDBJ databases">
        <authorList>
            <person name="Corre E."/>
            <person name="Pelletier E."/>
            <person name="Niang G."/>
            <person name="Scheremetjew M."/>
            <person name="Finn R."/>
            <person name="Kale V."/>
            <person name="Holt S."/>
            <person name="Cochrane G."/>
            <person name="Meng A."/>
            <person name="Brown T."/>
            <person name="Cohen L."/>
        </authorList>
    </citation>
    <scope>NUCLEOTIDE SEQUENCE</scope>
    <source>
        <strain evidence="1">CCMP1510</strain>
    </source>
</reference>
<protein>
    <recommendedName>
        <fullName evidence="2">Fucolectin tachylectin-4 pentraxin-1 domain-containing protein</fullName>
    </recommendedName>
</protein>
<name>A0A7S3NGW4_9STRA</name>
<dbReference type="SUPFAM" id="SSF49785">
    <property type="entry name" value="Galactose-binding domain-like"/>
    <property type="match status" value="1"/>
</dbReference>